<feature type="transmembrane region" description="Helical" evidence="8">
    <location>
        <begin position="106"/>
        <end position="127"/>
    </location>
</feature>
<evidence type="ECO:0000256" key="2">
    <source>
        <dbReference type="ARBA" id="ARBA00007935"/>
    </source>
</evidence>
<comment type="similarity">
    <text evidence="2">Belongs to the binding-protein-dependent transport system permease family. FecCD subfamily.</text>
</comment>
<feature type="transmembrane region" description="Helical" evidence="8">
    <location>
        <begin position="77"/>
        <end position="94"/>
    </location>
</feature>
<feature type="transmembrane region" description="Helical" evidence="8">
    <location>
        <begin position="212"/>
        <end position="233"/>
    </location>
</feature>
<dbReference type="EMBL" id="RCUV01000005">
    <property type="protein sequence ID" value="RLP72545.1"/>
    <property type="molecule type" value="Genomic_DNA"/>
</dbReference>
<feature type="transmembrane region" description="Helical" evidence="8">
    <location>
        <begin position="23"/>
        <end position="42"/>
    </location>
</feature>
<dbReference type="PANTHER" id="PTHR30472">
    <property type="entry name" value="FERRIC ENTEROBACTIN TRANSPORT SYSTEM PERMEASE PROTEIN"/>
    <property type="match status" value="1"/>
</dbReference>
<evidence type="ECO:0000256" key="3">
    <source>
        <dbReference type="ARBA" id="ARBA00022448"/>
    </source>
</evidence>
<dbReference type="FunFam" id="1.10.3470.10:FF:000001">
    <property type="entry name" value="Vitamin B12 ABC transporter permease BtuC"/>
    <property type="match status" value="1"/>
</dbReference>
<dbReference type="Gene3D" id="1.10.3470.10">
    <property type="entry name" value="ABC transporter involved in vitamin B12 uptake, BtuC"/>
    <property type="match status" value="1"/>
</dbReference>
<gene>
    <name evidence="9" type="ORF">D9V29_05255</name>
</gene>
<keyword evidence="7 8" id="KW-0472">Membrane</keyword>
<dbReference type="GO" id="GO:0033214">
    <property type="term" value="P:siderophore-iron import into cell"/>
    <property type="evidence" value="ECO:0007669"/>
    <property type="project" value="TreeGrafter"/>
</dbReference>
<comment type="caution">
    <text evidence="9">The sequence shown here is derived from an EMBL/GenBank/DDBJ whole genome shotgun (WGS) entry which is preliminary data.</text>
</comment>
<dbReference type="PANTHER" id="PTHR30472:SF1">
    <property type="entry name" value="FE(3+) DICITRATE TRANSPORT SYSTEM PERMEASE PROTEIN FECC-RELATED"/>
    <property type="match status" value="1"/>
</dbReference>
<evidence type="ECO:0000256" key="5">
    <source>
        <dbReference type="ARBA" id="ARBA00022692"/>
    </source>
</evidence>
<evidence type="ECO:0000313" key="10">
    <source>
        <dbReference type="Proteomes" id="UP000270299"/>
    </source>
</evidence>
<evidence type="ECO:0000256" key="8">
    <source>
        <dbReference type="SAM" id="Phobius"/>
    </source>
</evidence>
<evidence type="ECO:0000256" key="1">
    <source>
        <dbReference type="ARBA" id="ARBA00004651"/>
    </source>
</evidence>
<keyword evidence="5 8" id="KW-0812">Transmembrane</keyword>
<dbReference type="CDD" id="cd06550">
    <property type="entry name" value="TM_ABC_iron-siderophores_like"/>
    <property type="match status" value="1"/>
</dbReference>
<name>A0A3L6ZXV1_9MICO</name>
<accession>A0A3L6ZXV1</accession>
<reference evidence="9 10" key="1">
    <citation type="submission" date="2018-10" db="EMBL/GenBank/DDBJ databases">
        <authorList>
            <person name="Li J."/>
        </authorList>
    </citation>
    <scope>NUCLEOTIDE SEQUENCE [LARGE SCALE GENOMIC DNA]</scope>
    <source>
        <strain evidence="9 10">CCTCC AB209002</strain>
    </source>
</reference>
<dbReference type="GO" id="GO:0022857">
    <property type="term" value="F:transmembrane transporter activity"/>
    <property type="evidence" value="ECO:0007669"/>
    <property type="project" value="InterPro"/>
</dbReference>
<dbReference type="InterPro" id="IPR000522">
    <property type="entry name" value="ABC_transptr_permease_BtuC"/>
</dbReference>
<evidence type="ECO:0000313" key="9">
    <source>
        <dbReference type="EMBL" id="RLP72545.1"/>
    </source>
</evidence>
<dbReference type="Proteomes" id="UP000270299">
    <property type="component" value="Unassembled WGS sequence"/>
</dbReference>
<keyword evidence="4" id="KW-1003">Cell membrane</keyword>
<feature type="transmembrane region" description="Helical" evidence="8">
    <location>
        <begin position="253"/>
        <end position="279"/>
    </location>
</feature>
<organism evidence="9 10">
    <name type="scientific">Mycetocola manganoxydans</name>
    <dbReference type="NCBI Taxonomy" id="699879"/>
    <lineage>
        <taxon>Bacteria</taxon>
        <taxon>Bacillati</taxon>
        <taxon>Actinomycetota</taxon>
        <taxon>Actinomycetes</taxon>
        <taxon>Micrococcales</taxon>
        <taxon>Microbacteriaceae</taxon>
        <taxon>Mycetocola</taxon>
    </lineage>
</organism>
<dbReference type="AlphaFoldDB" id="A0A3L6ZXV1"/>
<evidence type="ECO:0000256" key="7">
    <source>
        <dbReference type="ARBA" id="ARBA00023136"/>
    </source>
</evidence>
<dbReference type="Pfam" id="PF01032">
    <property type="entry name" value="FecCD"/>
    <property type="match status" value="1"/>
</dbReference>
<evidence type="ECO:0000256" key="6">
    <source>
        <dbReference type="ARBA" id="ARBA00022989"/>
    </source>
</evidence>
<dbReference type="InterPro" id="IPR037294">
    <property type="entry name" value="ABC_BtuC-like"/>
</dbReference>
<keyword evidence="10" id="KW-1185">Reference proteome</keyword>
<dbReference type="GO" id="GO:0005886">
    <property type="term" value="C:plasma membrane"/>
    <property type="evidence" value="ECO:0007669"/>
    <property type="project" value="UniProtKB-SubCell"/>
</dbReference>
<keyword evidence="6 8" id="KW-1133">Transmembrane helix</keyword>
<dbReference type="SUPFAM" id="SSF81345">
    <property type="entry name" value="ABC transporter involved in vitamin B12 uptake, BtuC"/>
    <property type="match status" value="1"/>
</dbReference>
<dbReference type="OrthoDB" id="9782305at2"/>
<feature type="transmembrane region" description="Helical" evidence="8">
    <location>
        <begin position="164"/>
        <end position="184"/>
    </location>
</feature>
<feature type="transmembrane region" description="Helical" evidence="8">
    <location>
        <begin position="324"/>
        <end position="341"/>
    </location>
</feature>
<proteinExistence type="inferred from homology"/>
<comment type="subcellular location">
    <subcellularLocation>
        <location evidence="1">Cell membrane</location>
        <topology evidence="1">Multi-pass membrane protein</topology>
    </subcellularLocation>
</comment>
<evidence type="ECO:0000256" key="4">
    <source>
        <dbReference type="ARBA" id="ARBA00022475"/>
    </source>
</evidence>
<keyword evidence="3" id="KW-0813">Transport</keyword>
<sequence>MAAGLIEATATATPLASRTRRRLGLLAAVGVLVVVVALSLTLGTRATSIDTVFAALFDPVAGNTDHSVVRDLRVPRTVIGLVVGSALAVAGTIMQGITRNPLADPGLLGVNAGASLFVVVAITFFGVTSPAGYVWFAFAGAAVAAAIVYLVGSLARGGSTPVTLALAGTAMTAGITSIITLLLITDIDTLSNYRFWSVGSLVNRDLDAAVSLLPFLLAGGVLAATIGSTLNVLSLGDDLAKGLGQGVGVSRAIAAAAIVLLCGTATALAGPIVFVGLVIPHLVRPFTGPDYRWILVYSAVLGPVLVLAADTLGRLLAYPGEIEAGLLVALLGAPVLIVIVRRSRMAGL</sequence>
<dbReference type="RefSeq" id="WP_121672262.1">
    <property type="nucleotide sequence ID" value="NZ_BMXM01000001.1"/>
</dbReference>
<feature type="transmembrane region" description="Helical" evidence="8">
    <location>
        <begin position="291"/>
        <end position="312"/>
    </location>
</feature>
<protein>
    <submittedName>
        <fullName evidence="9">Iron ABC transporter permease</fullName>
    </submittedName>
</protein>
<feature type="transmembrane region" description="Helical" evidence="8">
    <location>
        <begin position="133"/>
        <end position="152"/>
    </location>
</feature>